<sequence>MRISIPSIPSSSSSRAQVDYTLVQATDLLADFLRNGKGKTMLMTGAGVSVDSGIAPYRGEHGHYTIHKTYRPIFYPEFVDPSPKGHAFRQRYWSRSFLGFKPVQFASPNPTHYSIAALQRMGYIPEFITQNVDNLHHAATPSPSLAAQSILELHGSLQNIVCVSSPTEGSLRERPNDPIVHARLSASHLVGPRKRASPVPHNTPTGEAYPNGCGFRGSRTAFQDLLEQTNPMWDDFAKEMRAKKTEPKTNPDGDVDLGNNVDYSTFKYPPCPSCGGVLKPAVIFFGESVPPLLRDRSYDLISNASSLLLVGTSLATYSAFRLVKHAIELGKPVGILNIGPTRADGIVEAAGGWKIDGVGSSQVLKAVGEKLASERGSGDLVTQRLLSSGVIKPLERRGRGVVSS</sequence>
<dbReference type="InterPro" id="IPR050134">
    <property type="entry name" value="NAD-dep_sirtuin_deacylases"/>
</dbReference>
<evidence type="ECO:0000256" key="5">
    <source>
        <dbReference type="PROSITE-ProRule" id="PRU00236"/>
    </source>
</evidence>
<dbReference type="Pfam" id="PF02146">
    <property type="entry name" value="SIR2"/>
    <property type="match status" value="2"/>
</dbReference>
<comment type="similarity">
    <text evidence="2">Belongs to the sirtuin family. Class I subfamily.</text>
</comment>
<dbReference type="InterPro" id="IPR026590">
    <property type="entry name" value="Ssirtuin_cat_dom"/>
</dbReference>
<feature type="region of interest" description="Disordered" evidence="6">
    <location>
        <begin position="190"/>
        <end position="213"/>
    </location>
</feature>
<gene>
    <name evidence="8" type="ORF">BCV69DRAFT_312804</name>
</gene>
<dbReference type="GeneID" id="37016705"/>
<dbReference type="EMBL" id="KZ819328">
    <property type="protein sequence ID" value="PWN20194.1"/>
    <property type="molecule type" value="Genomic_DNA"/>
</dbReference>
<dbReference type="PROSITE" id="PS50305">
    <property type="entry name" value="SIRTUIN"/>
    <property type="match status" value="1"/>
</dbReference>
<dbReference type="GO" id="GO:0005739">
    <property type="term" value="C:mitochondrion"/>
    <property type="evidence" value="ECO:0007669"/>
    <property type="project" value="UniProtKB-SubCell"/>
</dbReference>
<keyword evidence="9" id="KW-1185">Reference proteome</keyword>
<dbReference type="Gene3D" id="3.30.1600.10">
    <property type="entry name" value="SIR2/SIRT2 'Small Domain"/>
    <property type="match status" value="1"/>
</dbReference>
<evidence type="ECO:0000256" key="2">
    <source>
        <dbReference type="ARBA" id="ARBA00006924"/>
    </source>
</evidence>
<comment type="caution">
    <text evidence="5">Lacks conserved residue(s) required for the propagation of feature annotation.</text>
</comment>
<dbReference type="OrthoDB" id="424302at2759"/>
<dbReference type="GO" id="GO:0017136">
    <property type="term" value="F:histone deacetylase activity, NAD-dependent"/>
    <property type="evidence" value="ECO:0007669"/>
    <property type="project" value="TreeGrafter"/>
</dbReference>
<dbReference type="RefSeq" id="XP_025347354.1">
    <property type="nucleotide sequence ID" value="XM_025494971.1"/>
</dbReference>
<evidence type="ECO:0000256" key="3">
    <source>
        <dbReference type="ARBA" id="ARBA00022679"/>
    </source>
</evidence>
<keyword evidence="3" id="KW-0808">Transferase</keyword>
<dbReference type="PANTHER" id="PTHR11085">
    <property type="entry name" value="NAD-DEPENDENT PROTEIN DEACYLASE SIRTUIN-5, MITOCHONDRIAL-RELATED"/>
    <property type="match status" value="1"/>
</dbReference>
<evidence type="ECO:0000256" key="4">
    <source>
        <dbReference type="ARBA" id="ARBA00023027"/>
    </source>
</evidence>
<evidence type="ECO:0000313" key="9">
    <source>
        <dbReference type="Proteomes" id="UP000245942"/>
    </source>
</evidence>
<dbReference type="InterPro" id="IPR029035">
    <property type="entry name" value="DHS-like_NAD/FAD-binding_dom"/>
</dbReference>
<keyword evidence="4" id="KW-0520">NAD</keyword>
<dbReference type="InterPro" id="IPR026591">
    <property type="entry name" value="Sirtuin_cat_small_dom_sf"/>
</dbReference>
<organism evidence="8 9">
    <name type="scientific">Pseudomicrostroma glucosiphilum</name>
    <dbReference type="NCBI Taxonomy" id="1684307"/>
    <lineage>
        <taxon>Eukaryota</taxon>
        <taxon>Fungi</taxon>
        <taxon>Dikarya</taxon>
        <taxon>Basidiomycota</taxon>
        <taxon>Ustilaginomycotina</taxon>
        <taxon>Exobasidiomycetes</taxon>
        <taxon>Microstromatales</taxon>
        <taxon>Microstromatales incertae sedis</taxon>
        <taxon>Pseudomicrostroma</taxon>
    </lineage>
</organism>
<protein>
    <submittedName>
        <fullName evidence="8">DHS-like NAD/FAD-binding domain-containing protein</fullName>
    </submittedName>
</protein>
<proteinExistence type="inferred from homology"/>
<accession>A0A316U5S8</accession>
<dbReference type="InterPro" id="IPR003000">
    <property type="entry name" value="Sirtuin"/>
</dbReference>
<comment type="subcellular location">
    <subcellularLocation>
        <location evidence="1">Mitochondrion</location>
    </subcellularLocation>
</comment>
<name>A0A316U5S8_9BASI</name>
<dbReference type="Gene3D" id="3.40.50.1220">
    <property type="entry name" value="TPP-binding domain"/>
    <property type="match status" value="2"/>
</dbReference>
<feature type="domain" description="Deacetylase sirtuin-type" evidence="7">
    <location>
        <begin position="15"/>
        <end position="374"/>
    </location>
</feature>
<dbReference type="PANTHER" id="PTHR11085:SF10">
    <property type="entry name" value="NAD-DEPENDENT PROTEIN DEACYLASE SIRTUIN-5, MITOCHONDRIAL-RELATED"/>
    <property type="match status" value="1"/>
</dbReference>
<evidence type="ECO:0000256" key="6">
    <source>
        <dbReference type="SAM" id="MobiDB-lite"/>
    </source>
</evidence>
<reference evidence="8 9" key="1">
    <citation type="journal article" date="2018" name="Mol. Biol. Evol.">
        <title>Broad Genomic Sampling Reveals a Smut Pathogenic Ancestry of the Fungal Clade Ustilaginomycotina.</title>
        <authorList>
            <person name="Kijpornyongpan T."/>
            <person name="Mondo S.J."/>
            <person name="Barry K."/>
            <person name="Sandor L."/>
            <person name="Lee J."/>
            <person name="Lipzen A."/>
            <person name="Pangilinan J."/>
            <person name="LaButti K."/>
            <person name="Hainaut M."/>
            <person name="Henrissat B."/>
            <person name="Grigoriev I.V."/>
            <person name="Spatafora J.W."/>
            <person name="Aime M.C."/>
        </authorList>
    </citation>
    <scope>NUCLEOTIDE SEQUENCE [LARGE SCALE GENOMIC DNA]</scope>
    <source>
        <strain evidence="8 9">MCA 4718</strain>
    </source>
</reference>
<evidence type="ECO:0000256" key="1">
    <source>
        <dbReference type="ARBA" id="ARBA00004173"/>
    </source>
</evidence>
<dbReference type="AlphaFoldDB" id="A0A316U5S8"/>
<dbReference type="SUPFAM" id="SSF52467">
    <property type="entry name" value="DHS-like NAD/FAD-binding domain"/>
    <property type="match status" value="1"/>
</dbReference>
<evidence type="ECO:0000313" key="8">
    <source>
        <dbReference type="EMBL" id="PWN20194.1"/>
    </source>
</evidence>
<evidence type="ECO:0000259" key="7">
    <source>
        <dbReference type="PROSITE" id="PS50305"/>
    </source>
</evidence>
<dbReference type="STRING" id="1684307.A0A316U5S8"/>
<dbReference type="GO" id="GO:0070403">
    <property type="term" value="F:NAD+ binding"/>
    <property type="evidence" value="ECO:0007669"/>
    <property type="project" value="InterPro"/>
</dbReference>
<dbReference type="Proteomes" id="UP000245942">
    <property type="component" value="Unassembled WGS sequence"/>
</dbReference>